<dbReference type="Proteomes" id="UP000652761">
    <property type="component" value="Unassembled WGS sequence"/>
</dbReference>
<comment type="caution">
    <text evidence="2">The sequence shown here is derived from an EMBL/GenBank/DDBJ whole genome shotgun (WGS) entry which is preliminary data.</text>
</comment>
<proteinExistence type="predicted"/>
<organism evidence="2 3">
    <name type="scientific">Colocasia esculenta</name>
    <name type="common">Wild taro</name>
    <name type="synonym">Arum esculentum</name>
    <dbReference type="NCBI Taxonomy" id="4460"/>
    <lineage>
        <taxon>Eukaryota</taxon>
        <taxon>Viridiplantae</taxon>
        <taxon>Streptophyta</taxon>
        <taxon>Embryophyta</taxon>
        <taxon>Tracheophyta</taxon>
        <taxon>Spermatophyta</taxon>
        <taxon>Magnoliopsida</taxon>
        <taxon>Liliopsida</taxon>
        <taxon>Araceae</taxon>
        <taxon>Aroideae</taxon>
        <taxon>Colocasieae</taxon>
        <taxon>Colocasia</taxon>
    </lineage>
</organism>
<feature type="compositionally biased region" description="Pro residues" evidence="1">
    <location>
        <begin position="261"/>
        <end position="274"/>
    </location>
</feature>
<dbReference type="AlphaFoldDB" id="A0A843TQ73"/>
<dbReference type="OrthoDB" id="6278596at2759"/>
<feature type="region of interest" description="Disordered" evidence="1">
    <location>
        <begin position="256"/>
        <end position="278"/>
    </location>
</feature>
<evidence type="ECO:0000313" key="3">
    <source>
        <dbReference type="Proteomes" id="UP000652761"/>
    </source>
</evidence>
<reference evidence="2" key="1">
    <citation type="submission" date="2017-07" db="EMBL/GenBank/DDBJ databases">
        <title>Taro Niue Genome Assembly and Annotation.</title>
        <authorList>
            <person name="Atibalentja N."/>
            <person name="Keating K."/>
            <person name="Fields C.J."/>
        </authorList>
    </citation>
    <scope>NUCLEOTIDE SEQUENCE</scope>
    <source>
        <strain evidence="2">Niue_2</strain>
        <tissue evidence="2">Leaf</tissue>
    </source>
</reference>
<feature type="compositionally biased region" description="Basic and acidic residues" evidence="1">
    <location>
        <begin position="345"/>
        <end position="354"/>
    </location>
</feature>
<sequence>MEDYAEELRTPPVALVSLVGVPELHQTISSFLHSEQPPINTLALPDFSKVSALASKARDAADAGRLAAGILKREWVKKHRTRVPAVVVALFGADRVNGDPAQWLQVCTDLDNLKAVVRGRNIKLAVVLVQTTIRDDINEDLIIALKKRAEIDAKYLTTFVQNDSVEQRKSLHRLAGMFAELSNIYYREEGRRIKTRIEKKNFSSIELHIRYCFKASASFFSALLAMISNSKRGFVICGLYVRPSCSRTVPTALAEDTLRSPPFPRSQPAAPLPTLPLAGPGRPDTLPWPVAALLPWPSALHRRGSCAQSHPCRGPLRPSPPTSARGLPPTPSSCLAFAIGPPKKKKEEEGGDVCRRHRSPVPSPVDAPTCRRDLPSPSRSRVSPTLWLLLHEGWERRVGGWGGEGEGSPTPPSFAGVVAAVHWCRRRHLQVPVPSPTAAPTTVATSSLPSALCSLALSGSPAQAERSGRRKEETRPLKVDRVNFI</sequence>
<keyword evidence="3" id="KW-1185">Reference proteome</keyword>
<dbReference type="PANTHER" id="PTHR14374:SF0">
    <property type="entry name" value="TRAFFICKING PROTEIN PARTICLE COMPLEX SUBUNIT 11"/>
    <property type="match status" value="1"/>
</dbReference>
<feature type="region of interest" description="Disordered" evidence="1">
    <location>
        <begin position="307"/>
        <end position="381"/>
    </location>
</feature>
<dbReference type="EMBL" id="NMUH01000157">
    <property type="protein sequence ID" value="MQL73211.1"/>
    <property type="molecule type" value="Genomic_DNA"/>
</dbReference>
<protein>
    <submittedName>
        <fullName evidence="2">Uncharacterized protein</fullName>
    </submittedName>
</protein>
<dbReference type="PANTHER" id="PTHR14374">
    <property type="entry name" value="FOIE GRAS"/>
    <property type="match status" value="1"/>
</dbReference>
<evidence type="ECO:0000256" key="1">
    <source>
        <dbReference type="SAM" id="MobiDB-lite"/>
    </source>
</evidence>
<accession>A0A843TQ73</accession>
<name>A0A843TQ73_COLES</name>
<evidence type="ECO:0000313" key="2">
    <source>
        <dbReference type="EMBL" id="MQL73211.1"/>
    </source>
</evidence>
<gene>
    <name evidence="2" type="ORF">Taro_005568</name>
</gene>